<comment type="caution">
    <text evidence="1">The sequence shown here is derived from an EMBL/GenBank/DDBJ whole genome shotgun (WGS) entry which is preliminary data.</text>
</comment>
<dbReference type="AlphaFoldDB" id="A0A7W6APY2"/>
<evidence type="ECO:0000313" key="1">
    <source>
        <dbReference type="EMBL" id="MBB3903677.1"/>
    </source>
</evidence>
<protein>
    <submittedName>
        <fullName evidence="1">Putative OsmC-like protein</fullName>
    </submittedName>
</protein>
<gene>
    <name evidence="1" type="ORF">GGR33_003186</name>
</gene>
<sequence>MFTIKEIKMALPPIKPGSALPDTVDGRQLEAIIAEGKTDPAAVRTLRCRTVAQGRLRQLNYIRDLPPQPVMEDEPEGLLGETTAPNASEALLAAFGSCLSIGIHANALAQGIPIRTLELNVEADINTTAAWGTGDLHPKTIGFETIRVAVTLDADASRKVLDALVKHAVLWSPVANILHNPVHLDVSLRMAAKA</sequence>
<reference evidence="1 2" key="1">
    <citation type="submission" date="2020-08" db="EMBL/GenBank/DDBJ databases">
        <title>Genomic Encyclopedia of Type Strains, Phase IV (KMG-IV): sequencing the most valuable type-strain genomes for metagenomic binning, comparative biology and taxonomic classification.</title>
        <authorList>
            <person name="Goeker M."/>
        </authorList>
    </citation>
    <scope>NUCLEOTIDE SEQUENCE [LARGE SCALE GENOMIC DNA]</scope>
    <source>
        <strain evidence="1 2">DSM 24105</strain>
    </source>
</reference>
<dbReference type="InterPro" id="IPR052924">
    <property type="entry name" value="OsmC/Ohr_hydroprdx_reductase"/>
</dbReference>
<dbReference type="Gene3D" id="3.30.300.20">
    <property type="match status" value="1"/>
</dbReference>
<dbReference type="PANTHER" id="PTHR35368:SF1">
    <property type="entry name" value="HYDROPEROXIDE REDUCTASE"/>
    <property type="match status" value="1"/>
</dbReference>
<dbReference type="RefSeq" id="WP_246413176.1">
    <property type="nucleotide sequence ID" value="NZ_BSPG01000010.1"/>
</dbReference>
<dbReference type="Pfam" id="PF02566">
    <property type="entry name" value="OsmC"/>
    <property type="match status" value="1"/>
</dbReference>
<dbReference type="PANTHER" id="PTHR35368">
    <property type="entry name" value="HYDROPEROXIDE REDUCTASE"/>
    <property type="match status" value="1"/>
</dbReference>
<dbReference type="InterPro" id="IPR015946">
    <property type="entry name" value="KH_dom-like_a/b"/>
</dbReference>
<accession>A0A7W6APY2</accession>
<organism evidence="1 2">
    <name type="scientific">Methylobacterium brachythecii</name>
    <dbReference type="NCBI Taxonomy" id="1176177"/>
    <lineage>
        <taxon>Bacteria</taxon>
        <taxon>Pseudomonadati</taxon>
        <taxon>Pseudomonadota</taxon>
        <taxon>Alphaproteobacteria</taxon>
        <taxon>Hyphomicrobiales</taxon>
        <taxon>Methylobacteriaceae</taxon>
        <taxon>Methylobacterium</taxon>
    </lineage>
</organism>
<dbReference type="Proteomes" id="UP000517759">
    <property type="component" value="Unassembled WGS sequence"/>
</dbReference>
<proteinExistence type="predicted"/>
<dbReference type="InterPro" id="IPR036102">
    <property type="entry name" value="OsmC/Ohrsf"/>
</dbReference>
<dbReference type="EMBL" id="JACIDN010000005">
    <property type="protein sequence ID" value="MBB3903677.1"/>
    <property type="molecule type" value="Genomic_DNA"/>
</dbReference>
<evidence type="ECO:0000313" key="2">
    <source>
        <dbReference type="Proteomes" id="UP000517759"/>
    </source>
</evidence>
<name>A0A7W6APY2_9HYPH</name>
<dbReference type="InterPro" id="IPR003718">
    <property type="entry name" value="OsmC/Ohr_fam"/>
</dbReference>
<dbReference type="SUPFAM" id="SSF82784">
    <property type="entry name" value="OsmC-like"/>
    <property type="match status" value="1"/>
</dbReference>